<keyword evidence="1" id="KW-1015">Disulfide bond</keyword>
<keyword evidence="3" id="KW-0812">Transmembrane</keyword>
<name>A0A914Z8E4_9BILA</name>
<dbReference type="WBParaSite" id="PSU_v2.g8596.t1">
    <property type="protein sequence ID" value="PSU_v2.g8596.t1"/>
    <property type="gene ID" value="PSU_v2.g8596"/>
</dbReference>
<dbReference type="GO" id="GO:0006508">
    <property type="term" value="P:proteolysis"/>
    <property type="evidence" value="ECO:0007669"/>
    <property type="project" value="InterPro"/>
</dbReference>
<sequence>MNAETLIVFFVATIFLQQNVYGFNENRMRGGSESPAEMFEFLPALSFIVQGPAIDKIGSAVCSSTVISSRHILTAAHCVTITYPSSSMGEWVQHLPAILIDFRPKEKIVKVGKTNILEKVHLFLKNYSIQPRIYSHPSWYTVKTLANDIAIIEFPEGTDLKIKPVTLVSDYVEEDGDSAIAAGYGTHKYEWNPETKDFDGLRPSELLNATIPIHAGKKCPIPVSLQNVICVGVAGLLSDHGDSGGPLMFEKDGEYYQIGATSAGNNETVFYTRISKYCEWISKVTKGDAKCKPLPNDVNRKRPLSEPDPDFLEPAVVGATNVPLDEENGVTSEPKISQNEALKSDSNFAILNIVFLFFAAIFFFV</sequence>
<evidence type="ECO:0000256" key="3">
    <source>
        <dbReference type="SAM" id="Phobius"/>
    </source>
</evidence>
<dbReference type="InterPro" id="IPR001314">
    <property type="entry name" value="Peptidase_S1A"/>
</dbReference>
<keyword evidence="4" id="KW-0732">Signal</keyword>
<dbReference type="GO" id="GO:0004252">
    <property type="term" value="F:serine-type endopeptidase activity"/>
    <property type="evidence" value="ECO:0007669"/>
    <property type="project" value="InterPro"/>
</dbReference>
<feature type="chain" id="PRO_5037275581" evidence="4">
    <location>
        <begin position="23"/>
        <end position="365"/>
    </location>
</feature>
<dbReference type="Proteomes" id="UP000887577">
    <property type="component" value="Unplaced"/>
</dbReference>
<dbReference type="InterPro" id="IPR043504">
    <property type="entry name" value="Peptidase_S1_PA_chymotrypsin"/>
</dbReference>
<reference evidence="7" key="1">
    <citation type="submission" date="2022-11" db="UniProtKB">
        <authorList>
            <consortium name="WormBaseParasite"/>
        </authorList>
    </citation>
    <scope>IDENTIFICATION</scope>
</reference>
<evidence type="ECO:0000256" key="4">
    <source>
        <dbReference type="SAM" id="SignalP"/>
    </source>
</evidence>
<dbReference type="InterPro" id="IPR051487">
    <property type="entry name" value="Ser/Thr_Proteases_Immune/Dev"/>
</dbReference>
<dbReference type="PANTHER" id="PTHR24256">
    <property type="entry name" value="TRYPTASE-RELATED"/>
    <property type="match status" value="1"/>
</dbReference>
<dbReference type="Gene3D" id="2.40.10.10">
    <property type="entry name" value="Trypsin-like serine proteases"/>
    <property type="match status" value="1"/>
</dbReference>
<dbReference type="InterPro" id="IPR009003">
    <property type="entry name" value="Peptidase_S1_PA"/>
</dbReference>
<comment type="similarity">
    <text evidence="2">Belongs to the peptidase S1 family. CLIP subfamily.</text>
</comment>
<protein>
    <submittedName>
        <fullName evidence="7">Peptidase S1 domain-containing protein</fullName>
    </submittedName>
</protein>
<feature type="domain" description="Peptidase S1" evidence="5">
    <location>
        <begin position="28"/>
        <end position="286"/>
    </location>
</feature>
<dbReference type="SUPFAM" id="SSF50494">
    <property type="entry name" value="Trypsin-like serine proteases"/>
    <property type="match status" value="1"/>
</dbReference>
<keyword evidence="6" id="KW-1185">Reference proteome</keyword>
<dbReference type="PROSITE" id="PS00134">
    <property type="entry name" value="TRYPSIN_HIS"/>
    <property type="match status" value="1"/>
</dbReference>
<keyword evidence="3" id="KW-1133">Transmembrane helix</keyword>
<feature type="transmembrane region" description="Helical" evidence="3">
    <location>
        <begin position="346"/>
        <end position="364"/>
    </location>
</feature>
<keyword evidence="3" id="KW-0472">Membrane</keyword>
<dbReference type="PROSITE" id="PS50240">
    <property type="entry name" value="TRYPSIN_DOM"/>
    <property type="match status" value="1"/>
</dbReference>
<dbReference type="InterPro" id="IPR001254">
    <property type="entry name" value="Trypsin_dom"/>
</dbReference>
<dbReference type="PRINTS" id="PR00722">
    <property type="entry name" value="CHYMOTRYPSIN"/>
</dbReference>
<evidence type="ECO:0000256" key="2">
    <source>
        <dbReference type="ARBA" id="ARBA00024195"/>
    </source>
</evidence>
<dbReference type="SMART" id="SM00020">
    <property type="entry name" value="Tryp_SPc"/>
    <property type="match status" value="1"/>
</dbReference>
<organism evidence="6 7">
    <name type="scientific">Panagrolaimus superbus</name>
    <dbReference type="NCBI Taxonomy" id="310955"/>
    <lineage>
        <taxon>Eukaryota</taxon>
        <taxon>Metazoa</taxon>
        <taxon>Ecdysozoa</taxon>
        <taxon>Nematoda</taxon>
        <taxon>Chromadorea</taxon>
        <taxon>Rhabditida</taxon>
        <taxon>Tylenchina</taxon>
        <taxon>Panagrolaimomorpha</taxon>
        <taxon>Panagrolaimoidea</taxon>
        <taxon>Panagrolaimidae</taxon>
        <taxon>Panagrolaimus</taxon>
    </lineage>
</organism>
<evidence type="ECO:0000313" key="6">
    <source>
        <dbReference type="Proteomes" id="UP000887577"/>
    </source>
</evidence>
<evidence type="ECO:0000313" key="7">
    <source>
        <dbReference type="WBParaSite" id="PSU_v2.g8596.t1"/>
    </source>
</evidence>
<dbReference type="InterPro" id="IPR018114">
    <property type="entry name" value="TRYPSIN_HIS"/>
</dbReference>
<evidence type="ECO:0000259" key="5">
    <source>
        <dbReference type="PROSITE" id="PS50240"/>
    </source>
</evidence>
<accession>A0A914Z8E4</accession>
<dbReference type="AlphaFoldDB" id="A0A914Z8E4"/>
<dbReference type="Pfam" id="PF00089">
    <property type="entry name" value="Trypsin"/>
    <property type="match status" value="1"/>
</dbReference>
<evidence type="ECO:0000256" key="1">
    <source>
        <dbReference type="ARBA" id="ARBA00023157"/>
    </source>
</evidence>
<feature type="signal peptide" evidence="4">
    <location>
        <begin position="1"/>
        <end position="22"/>
    </location>
</feature>
<proteinExistence type="inferred from homology"/>